<organism evidence="2 3">
    <name type="scientific">Candidatus Lucifugimonas marina</name>
    <dbReference type="NCBI Taxonomy" id="3038979"/>
    <lineage>
        <taxon>Bacteria</taxon>
        <taxon>Bacillati</taxon>
        <taxon>Chloroflexota</taxon>
        <taxon>Dehalococcoidia</taxon>
        <taxon>SAR202 cluster</taxon>
        <taxon>Candidatus Lucifugimonadales</taxon>
        <taxon>Candidatus Lucifugimonadaceae</taxon>
        <taxon>Candidatus Lucifugimonas</taxon>
    </lineage>
</organism>
<accession>A0AAJ6CVT5</accession>
<sequence length="388" mass="43811">MSKTSNFAPKTTVSIENDDFLINGVPTHKGKTFRGNSIEGLMLNSRMANAMWDDENEFTRHLWAYDENDRWRADRNTNELIDMLPIYQSKGLDCIDINLQGASPLGYYRSDEEGLADLRQRIHAVHPNATDDQIWAGVPNVESQPWISGAFTSSGELKPAFMDRTARIIEACDALGMIVCLGYFYFGQDERLADEDAVKTAVDNATRWVLESGYTNVLIEINNEADVPRYEHEILCPPRVHELIERASKIEHNGRRLLISTSFTRRMVPTDAVIAASDYILLHGNGMHDPAEITKRVKDTRASSSFRGQPIFFNEDDHFDFENEDNNFAAALEQRAGWGYFDPGPGAGGAAAYGDYEVGYQNPPINWTINTQRKESFFWFLSEVTGKS</sequence>
<proteinExistence type="predicted"/>
<keyword evidence="3" id="KW-1185">Reference proteome</keyword>
<dbReference type="SUPFAM" id="SSF51445">
    <property type="entry name" value="(Trans)glycosidases"/>
    <property type="match status" value="1"/>
</dbReference>
<dbReference type="AlphaFoldDB" id="A0AAJ6CVT5"/>
<evidence type="ECO:0000313" key="2">
    <source>
        <dbReference type="EMBL" id="WFG40504.1"/>
    </source>
</evidence>
<dbReference type="EMBL" id="WMBE01000004">
    <property type="protein sequence ID" value="MDG0867880.1"/>
    <property type="molecule type" value="Genomic_DNA"/>
</dbReference>
<evidence type="ECO:0000313" key="3">
    <source>
        <dbReference type="Proteomes" id="UP001219901"/>
    </source>
</evidence>
<reference evidence="3" key="3">
    <citation type="submission" date="2023-06" db="EMBL/GenBank/DDBJ databases">
        <title>Pangenomics reveal diversification of enzyme families and niche specialization in globally abundant SAR202 bacteria.</title>
        <authorList>
            <person name="Saw J.H.W."/>
        </authorList>
    </citation>
    <scope>NUCLEOTIDE SEQUENCE [LARGE SCALE GENOMIC DNA]</scope>
    <source>
        <strain evidence="3">JH1073</strain>
    </source>
</reference>
<dbReference type="InterPro" id="IPR017853">
    <property type="entry name" value="GH"/>
</dbReference>
<evidence type="ECO:0000313" key="4">
    <source>
        <dbReference type="Proteomes" id="UP001321249"/>
    </source>
</evidence>
<dbReference type="Proteomes" id="UP001321249">
    <property type="component" value="Unassembled WGS sequence"/>
</dbReference>
<reference evidence="3 4" key="1">
    <citation type="submission" date="2019-11" db="EMBL/GenBank/DDBJ databases">
        <authorList>
            <person name="Cho J.-C."/>
        </authorList>
    </citation>
    <scope>NUCLEOTIDE SEQUENCE [LARGE SCALE GENOMIC DNA]</scope>
    <source>
        <strain evidence="2 3">JH1073</strain>
        <strain evidence="1 4">JH702</strain>
    </source>
</reference>
<dbReference type="Proteomes" id="UP001219901">
    <property type="component" value="Chromosome"/>
</dbReference>
<dbReference type="EMBL" id="CP046147">
    <property type="protein sequence ID" value="WFG40504.1"/>
    <property type="molecule type" value="Genomic_DNA"/>
</dbReference>
<dbReference type="RefSeq" id="WP_342826667.1">
    <property type="nucleotide sequence ID" value="NZ_CP046146.1"/>
</dbReference>
<gene>
    <name evidence="1" type="ORF">GKO46_12465</name>
    <name evidence="2" type="ORF">GKO48_13140</name>
</gene>
<reference evidence="2" key="2">
    <citation type="journal article" date="2023" name="Nat. Commun.">
        <title>Cultivation of marine bacteria of the SAR202 clade.</title>
        <authorList>
            <person name="Lim Y."/>
            <person name="Seo J.H."/>
            <person name="Giovannoni S.J."/>
            <person name="Kang I."/>
            <person name="Cho J.C."/>
        </authorList>
    </citation>
    <scope>NUCLEOTIDE SEQUENCE</scope>
    <source>
        <strain evidence="2">JH1073</strain>
    </source>
</reference>
<name>A0AAJ6CVT5_9CHLR</name>
<protein>
    <submittedName>
        <fullName evidence="2">Uncharacterized protein</fullName>
    </submittedName>
</protein>
<evidence type="ECO:0000313" key="1">
    <source>
        <dbReference type="EMBL" id="MDG0867880.1"/>
    </source>
</evidence>